<proteinExistence type="predicted"/>
<name>A0A1I7L2B6_9BACL</name>
<protein>
    <submittedName>
        <fullName evidence="1">Uncharacterized protein</fullName>
    </submittedName>
</protein>
<dbReference type="Proteomes" id="UP000183508">
    <property type="component" value="Unassembled WGS sequence"/>
</dbReference>
<sequence>METSRIDEILREYYALRMVVNGLTILAASHGKGINLGSIENEILYHLGETAHIMRSFTPLMLDAIQAEVQDISSSTIEESIELDNPFVLTLSPIDILLGRRNYETDQQQGDEYLTEKIRDLRKRAIATFLEVFDPVTIRRVQKELERNSDI</sequence>
<gene>
    <name evidence="1" type="ORF">SAMN05421543_12331</name>
</gene>
<dbReference type="RefSeq" id="WP_074955564.1">
    <property type="nucleotide sequence ID" value="NZ_FPBV01000023.1"/>
</dbReference>
<reference evidence="2" key="1">
    <citation type="submission" date="2016-10" db="EMBL/GenBank/DDBJ databases">
        <authorList>
            <person name="Varghese N."/>
        </authorList>
    </citation>
    <scope>NUCLEOTIDE SEQUENCE [LARGE SCALE GENOMIC DNA]</scope>
    <source>
        <strain evidence="2">DSM 17980</strain>
    </source>
</reference>
<dbReference type="STRING" id="392015.SAMN05421543_12331"/>
<dbReference type="AlphaFoldDB" id="A0A1I7L2B6"/>
<dbReference type="EMBL" id="FPBV01000023">
    <property type="protein sequence ID" value="SFV03758.1"/>
    <property type="molecule type" value="Genomic_DNA"/>
</dbReference>
<organism evidence="1 2">
    <name type="scientific">Alicyclobacillus macrosporangiidus</name>
    <dbReference type="NCBI Taxonomy" id="392015"/>
    <lineage>
        <taxon>Bacteria</taxon>
        <taxon>Bacillati</taxon>
        <taxon>Bacillota</taxon>
        <taxon>Bacilli</taxon>
        <taxon>Bacillales</taxon>
        <taxon>Alicyclobacillaceae</taxon>
        <taxon>Alicyclobacillus</taxon>
    </lineage>
</organism>
<keyword evidence="2" id="KW-1185">Reference proteome</keyword>
<evidence type="ECO:0000313" key="1">
    <source>
        <dbReference type="EMBL" id="SFV03758.1"/>
    </source>
</evidence>
<accession>A0A1I7L2B6</accession>
<evidence type="ECO:0000313" key="2">
    <source>
        <dbReference type="Proteomes" id="UP000183508"/>
    </source>
</evidence>